<organism evidence="4 5">
    <name type="scientific">[Brevibacterium] flavum</name>
    <dbReference type="NCBI Taxonomy" id="92706"/>
    <lineage>
        <taxon>Bacteria</taxon>
        <taxon>Bacillati</taxon>
        <taxon>Actinomycetota</taxon>
        <taxon>Actinomycetes</taxon>
        <taxon>Mycobacteriales</taxon>
        <taxon>Corynebacteriaceae</taxon>
        <taxon>Corynebacterium</taxon>
    </lineage>
</organism>
<dbReference type="Pfam" id="PF13411">
    <property type="entry name" value="MerR_1"/>
    <property type="match status" value="1"/>
</dbReference>
<dbReference type="PROSITE" id="PS50937">
    <property type="entry name" value="HTH_MERR_2"/>
    <property type="match status" value="1"/>
</dbReference>
<feature type="region of interest" description="Disordered" evidence="2">
    <location>
        <begin position="1"/>
        <end position="20"/>
    </location>
</feature>
<dbReference type="EMBL" id="CP011309">
    <property type="protein sequence ID" value="AKF27421.1"/>
    <property type="molecule type" value="Genomic_DNA"/>
</dbReference>
<dbReference type="Gene3D" id="1.10.1660.10">
    <property type="match status" value="1"/>
</dbReference>
<dbReference type="InterPro" id="IPR000551">
    <property type="entry name" value="MerR-type_HTH_dom"/>
</dbReference>
<gene>
    <name evidence="4" type="ORF">YH66_07615</name>
</gene>
<dbReference type="PANTHER" id="PTHR30204:SF89">
    <property type="entry name" value="HTH MERR-TYPE DOMAIN-CONTAINING PROTEIN"/>
    <property type="match status" value="1"/>
</dbReference>
<dbReference type="InterPro" id="IPR009061">
    <property type="entry name" value="DNA-bd_dom_put_sf"/>
</dbReference>
<evidence type="ECO:0000256" key="1">
    <source>
        <dbReference type="ARBA" id="ARBA00023125"/>
    </source>
</evidence>
<feature type="compositionally biased region" description="Polar residues" evidence="2">
    <location>
        <begin position="1"/>
        <end position="19"/>
    </location>
</feature>
<accession>A0A0F6Z5T9</accession>
<dbReference type="CDD" id="cd00592">
    <property type="entry name" value="HTH_MerR-like"/>
    <property type="match status" value="1"/>
</dbReference>
<dbReference type="Proteomes" id="UP000034037">
    <property type="component" value="Chromosome"/>
</dbReference>
<dbReference type="PATRIC" id="fig|92706.3.peg.1582"/>
<evidence type="ECO:0000313" key="4">
    <source>
        <dbReference type="EMBL" id="AKF27421.1"/>
    </source>
</evidence>
<protein>
    <submittedName>
        <fullName evidence="4">MerR family transcriptional regulator</fullName>
    </submittedName>
</protein>
<evidence type="ECO:0000313" key="5">
    <source>
        <dbReference type="Proteomes" id="UP000034037"/>
    </source>
</evidence>
<proteinExistence type="predicted"/>
<dbReference type="GO" id="GO:0003700">
    <property type="term" value="F:DNA-binding transcription factor activity"/>
    <property type="evidence" value="ECO:0007669"/>
    <property type="project" value="InterPro"/>
</dbReference>
<dbReference type="GO" id="GO:0003677">
    <property type="term" value="F:DNA binding"/>
    <property type="evidence" value="ECO:0007669"/>
    <property type="project" value="UniProtKB-KW"/>
</dbReference>
<keyword evidence="1" id="KW-0238">DNA-binding</keyword>
<evidence type="ECO:0000259" key="3">
    <source>
        <dbReference type="PROSITE" id="PS50937"/>
    </source>
</evidence>
<reference evidence="4 5" key="1">
    <citation type="submission" date="2015-04" db="EMBL/GenBank/DDBJ databases">
        <title>Complete Genome Sequence of Brevibacterium flavum ATCC 15168.</title>
        <authorList>
            <person name="Ahn J."/>
            <person name="Park G."/>
            <person name="Jeon W."/>
            <person name="Jang Y."/>
            <person name="Jang M."/>
            <person name="Lee H."/>
            <person name="Lee H."/>
        </authorList>
    </citation>
    <scope>NUCLEOTIDE SEQUENCE [LARGE SCALE GENOMIC DNA]</scope>
    <source>
        <strain evidence="4 5">ATCC 15168</strain>
    </source>
</reference>
<feature type="domain" description="HTH merR-type" evidence="3">
    <location>
        <begin position="40"/>
        <end position="102"/>
    </location>
</feature>
<dbReference type="RefSeq" id="WP_003856252.1">
    <property type="nucleotide sequence ID" value="NZ_CP011309.1"/>
</dbReference>
<dbReference type="HOGENOM" id="CLU_053650_0_0_11"/>
<evidence type="ECO:0000256" key="2">
    <source>
        <dbReference type="SAM" id="MobiDB-lite"/>
    </source>
</evidence>
<dbReference type="GeneID" id="1019416"/>
<dbReference type="InterPro" id="IPR047057">
    <property type="entry name" value="MerR_fam"/>
</dbReference>
<sequence>MSALRKTSPNGSIGASATRTVPVKPTKTMSIGVVLERLNAEFPDVTVSKIRFLESEGLITPERTASGYRRFTESDVERLRYILVTQRDNYLPLKVIREQLEAMDNGSVTAILGSSSEPLVSPEKFQAPAITRLTDSDVAEKAGVNVELVVDLVNARLIKPDAAGFFTNDDVAIASTAASLKAMGFDLRRLKSLGNAASRQADLISQVASPIAQGKSDVARQQAEEMAQQMCSLVVSMHASLVKNATREQLGY</sequence>
<dbReference type="SUPFAM" id="SSF46955">
    <property type="entry name" value="Putative DNA-binding domain"/>
    <property type="match status" value="1"/>
</dbReference>
<dbReference type="AlphaFoldDB" id="A0A0F6Z5T9"/>
<keyword evidence="5" id="KW-1185">Reference proteome</keyword>
<name>A0A0F6Z5T9_9CORY</name>
<dbReference type="PANTHER" id="PTHR30204">
    <property type="entry name" value="REDOX-CYCLING DRUG-SENSING TRANSCRIPTIONAL ACTIVATOR SOXR"/>
    <property type="match status" value="1"/>
</dbReference>
<dbReference type="SMART" id="SM00422">
    <property type="entry name" value="HTH_MERR"/>
    <property type="match status" value="1"/>
</dbReference>